<dbReference type="EMBL" id="JBBMFS010000015">
    <property type="protein sequence ID" value="MEQ2556008.1"/>
    <property type="molecule type" value="Genomic_DNA"/>
</dbReference>
<sequence>MSITINASAILNNLTANNSYAFSSTKRIVKYNSDADETRQSASSLKHKLRSLKDIDTSDGPTARTQNKIKSFVNTYNDLMSSASGITGSKKLTKYMDKMDSLFSEYEDSLKSLGITRTSTNKLKFDTTNFSDVTSTKLDAVFGEDEHFVSDSIKYAKAISSAAQQALNTPENVLGTTTISVSAGNTALAQSDQLLAAATKNLYLTDYASVQAQTLVTYLKNYTEQYNNTLQNHTSADLNSTENGYLNAMKNATQKVKNQLLPVGITVTDDGTLSFDETAVSSDNIENVKNLFGSSSSYGTIIKGYAEKLFSSLVQADSSDLNIDYYA</sequence>
<name>A0ABV1H8G6_9FIRM</name>
<accession>A0ABV1H8G6</accession>
<evidence type="ECO:0000313" key="2">
    <source>
        <dbReference type="Proteomes" id="UP001546774"/>
    </source>
</evidence>
<keyword evidence="2" id="KW-1185">Reference proteome</keyword>
<proteinExistence type="predicted"/>
<protein>
    <recommendedName>
        <fullName evidence="3">Flagellar hook-associated protein 2 C-terminal domain-containing protein</fullName>
    </recommendedName>
</protein>
<comment type="caution">
    <text evidence="1">The sequence shown here is derived from an EMBL/GenBank/DDBJ whole genome shotgun (WGS) entry which is preliminary data.</text>
</comment>
<gene>
    <name evidence="1" type="ORF">WMO37_13510</name>
</gene>
<evidence type="ECO:0000313" key="1">
    <source>
        <dbReference type="EMBL" id="MEQ2556008.1"/>
    </source>
</evidence>
<dbReference type="Proteomes" id="UP001546774">
    <property type="component" value="Unassembled WGS sequence"/>
</dbReference>
<evidence type="ECO:0008006" key="3">
    <source>
        <dbReference type="Google" id="ProtNLM"/>
    </source>
</evidence>
<organism evidence="1 2">
    <name type="scientific">Lachnospira intestinalis</name>
    <dbReference type="NCBI Taxonomy" id="3133158"/>
    <lineage>
        <taxon>Bacteria</taxon>
        <taxon>Bacillati</taxon>
        <taxon>Bacillota</taxon>
        <taxon>Clostridia</taxon>
        <taxon>Lachnospirales</taxon>
        <taxon>Lachnospiraceae</taxon>
        <taxon>Lachnospira</taxon>
    </lineage>
</organism>
<reference evidence="1" key="1">
    <citation type="submission" date="2024-03" db="EMBL/GenBank/DDBJ databases">
        <title>Human intestinal bacterial collection.</title>
        <authorList>
            <person name="Pauvert C."/>
            <person name="Hitch T.C.A."/>
            <person name="Clavel T."/>
        </authorList>
    </citation>
    <scope>NUCLEOTIDE SEQUENCE [LARGE SCALE GENOMIC DNA]</scope>
    <source>
        <strain evidence="1">CLA-AA-H89B</strain>
    </source>
</reference>